<dbReference type="RefSeq" id="WP_108737053.1">
    <property type="nucleotide sequence ID" value="NZ_CP020919.1"/>
</dbReference>
<evidence type="ECO:0000256" key="1">
    <source>
        <dbReference type="SAM" id="SignalP"/>
    </source>
</evidence>
<protein>
    <recommendedName>
        <fullName evidence="4">Lipoprotein</fullName>
    </recommendedName>
</protein>
<evidence type="ECO:0008006" key="4">
    <source>
        <dbReference type="Google" id="ProtNLM"/>
    </source>
</evidence>
<organism evidence="2 3">
    <name type="scientific">Flavobacterium kingsejongi</name>
    <dbReference type="NCBI Taxonomy" id="1678728"/>
    <lineage>
        <taxon>Bacteria</taxon>
        <taxon>Pseudomonadati</taxon>
        <taxon>Bacteroidota</taxon>
        <taxon>Flavobacteriia</taxon>
        <taxon>Flavobacteriales</taxon>
        <taxon>Flavobacteriaceae</taxon>
        <taxon>Flavobacterium</taxon>
    </lineage>
</organism>
<proteinExistence type="predicted"/>
<sequence>MKKLIFMVAAATLCIACEANDAVTDQSGYNKNAEHAKFSKMQKTEEMQRFEKSFGDYSRQLASDPASRQKATVDLTEKAKEYLAYYGVATTDIPQEDLLKAALDKHLEMIQKLNNNLKK</sequence>
<evidence type="ECO:0000313" key="2">
    <source>
        <dbReference type="EMBL" id="AWG25461.1"/>
    </source>
</evidence>
<feature type="chain" id="PRO_5015435058" description="Lipoprotein" evidence="1">
    <location>
        <begin position="22"/>
        <end position="119"/>
    </location>
</feature>
<feature type="signal peptide" evidence="1">
    <location>
        <begin position="1"/>
        <end position="21"/>
    </location>
</feature>
<dbReference type="Proteomes" id="UP000244677">
    <property type="component" value="Chromosome"/>
</dbReference>
<dbReference type="EMBL" id="CP020919">
    <property type="protein sequence ID" value="AWG25461.1"/>
    <property type="molecule type" value="Genomic_DNA"/>
</dbReference>
<dbReference type="KEGG" id="fki:FK004_09545"/>
<accession>A0A2S1LP66</accession>
<keyword evidence="3" id="KW-1185">Reference proteome</keyword>
<reference evidence="2 3" key="1">
    <citation type="submission" date="2017-04" db="EMBL/GenBank/DDBJ databases">
        <title>Complete genome sequence of Flavobacterium kingsejong AJ004.</title>
        <authorList>
            <person name="Lee P.C."/>
        </authorList>
    </citation>
    <scope>NUCLEOTIDE SEQUENCE [LARGE SCALE GENOMIC DNA]</scope>
    <source>
        <strain evidence="2 3">AJ004</strain>
    </source>
</reference>
<evidence type="ECO:0000313" key="3">
    <source>
        <dbReference type="Proteomes" id="UP000244677"/>
    </source>
</evidence>
<gene>
    <name evidence="2" type="ORF">FK004_09545</name>
</gene>
<name>A0A2S1LP66_9FLAO</name>
<dbReference type="AlphaFoldDB" id="A0A2S1LP66"/>
<keyword evidence="1" id="KW-0732">Signal</keyword>